<dbReference type="OrthoDB" id="5962323at2759"/>
<evidence type="ECO:0000256" key="4">
    <source>
        <dbReference type="ARBA" id="ARBA00023136"/>
    </source>
</evidence>
<evidence type="ECO:0000256" key="5">
    <source>
        <dbReference type="SAM" id="Phobius"/>
    </source>
</evidence>
<evidence type="ECO:0000256" key="2">
    <source>
        <dbReference type="ARBA" id="ARBA00022692"/>
    </source>
</evidence>
<feature type="transmembrane region" description="Helical" evidence="5">
    <location>
        <begin position="126"/>
        <end position="145"/>
    </location>
</feature>
<evidence type="ECO:0000313" key="7">
    <source>
        <dbReference type="EMBL" id="VDI24879.1"/>
    </source>
</evidence>
<comment type="subcellular location">
    <subcellularLocation>
        <location evidence="1">Membrane</location>
    </subcellularLocation>
</comment>
<name>A0A8B6DX75_MYTGA</name>
<keyword evidence="8" id="KW-1185">Reference proteome</keyword>
<feature type="domain" description="G-protein coupled receptors family 1 profile" evidence="6">
    <location>
        <begin position="1"/>
        <end position="235"/>
    </location>
</feature>
<dbReference type="Proteomes" id="UP000596742">
    <property type="component" value="Unassembled WGS sequence"/>
</dbReference>
<keyword evidence="2 5" id="KW-0812">Transmembrane</keyword>
<dbReference type="PROSITE" id="PS50262">
    <property type="entry name" value="G_PROTEIN_RECEP_F1_2"/>
    <property type="match status" value="1"/>
</dbReference>
<feature type="transmembrane region" description="Helical" evidence="5">
    <location>
        <begin position="175"/>
        <end position="200"/>
    </location>
</feature>
<keyword evidence="4 5" id="KW-0472">Membrane</keyword>
<dbReference type="PANTHER" id="PTHR46641:SF2">
    <property type="entry name" value="FMRFAMIDE RECEPTOR"/>
    <property type="match status" value="1"/>
</dbReference>
<protein>
    <recommendedName>
        <fullName evidence="6">G-protein coupled receptors family 1 profile domain-containing protein</fullName>
    </recommendedName>
</protein>
<proteinExistence type="predicted"/>
<feature type="transmembrane region" description="Helical" evidence="5">
    <location>
        <begin position="89"/>
        <end position="114"/>
    </location>
</feature>
<dbReference type="InterPro" id="IPR017452">
    <property type="entry name" value="GPCR_Rhodpsn_7TM"/>
</dbReference>
<dbReference type="Pfam" id="PF00001">
    <property type="entry name" value="7tm_1"/>
    <property type="match status" value="1"/>
</dbReference>
<evidence type="ECO:0000256" key="1">
    <source>
        <dbReference type="ARBA" id="ARBA00004370"/>
    </source>
</evidence>
<dbReference type="InterPro" id="IPR052954">
    <property type="entry name" value="GPCR-Ligand_Int"/>
</dbReference>
<dbReference type="InterPro" id="IPR000276">
    <property type="entry name" value="GPCR_Rhodpsn"/>
</dbReference>
<dbReference type="Gene3D" id="1.20.1070.10">
    <property type="entry name" value="Rhodopsin 7-helix transmembrane proteins"/>
    <property type="match status" value="2"/>
</dbReference>
<organism evidence="7 8">
    <name type="scientific">Mytilus galloprovincialis</name>
    <name type="common">Mediterranean mussel</name>
    <dbReference type="NCBI Taxonomy" id="29158"/>
    <lineage>
        <taxon>Eukaryota</taxon>
        <taxon>Metazoa</taxon>
        <taxon>Spiralia</taxon>
        <taxon>Lophotrochozoa</taxon>
        <taxon>Mollusca</taxon>
        <taxon>Bivalvia</taxon>
        <taxon>Autobranchia</taxon>
        <taxon>Pteriomorphia</taxon>
        <taxon>Mytilida</taxon>
        <taxon>Mytiloidea</taxon>
        <taxon>Mytilidae</taxon>
        <taxon>Mytilinae</taxon>
        <taxon>Mytilus</taxon>
    </lineage>
</organism>
<dbReference type="SUPFAM" id="SSF81321">
    <property type="entry name" value="Family A G protein-coupled receptor-like"/>
    <property type="match status" value="1"/>
</dbReference>
<dbReference type="GO" id="GO:0016020">
    <property type="term" value="C:membrane"/>
    <property type="evidence" value="ECO:0007669"/>
    <property type="project" value="UniProtKB-SubCell"/>
</dbReference>
<sequence>MNIIIFVALLQKKIRTPTTVLMQGLALADGLTALCSYGFEPFFSMQYEQIGNLTLDSHWIVSDEIKSIVGLKFPFCLIHYCLTNLADTFHLVSILITASLGIQKLLAVVCPIWSKTQMNENKSIQFCSMCILFSLVINIPRLFVITLSNGKKADTCEVSKPHKAIQKYILAYYPILHAIILVLAVTAMLISTSYIIFILIRKKRVRGHVTASRAEKKSCILIVCVMIIFLLAELPRSYVSSTIFSTYRSNLEMDNIALHKTNIEWSQRLTACLNNIPNLNISDETCISDFDELPSQYEDNVTREVEALTLELEPRIHRILSYEYKRVLKPNYYDIIDVLHDGHSKEIRKYAKQTLFDIVAKIYCNATEKYLNKIIRHLFVDIMIDCLFTNADTDLSFFILGSSPYSEPMNYIMNITWGRIDITLEQLKLFTEILKLLMIFGCASNFMIYIVMSEKLREALKMTFKCTTNQQERLDTIQMQPRG</sequence>
<evidence type="ECO:0000259" key="6">
    <source>
        <dbReference type="PROSITE" id="PS50262"/>
    </source>
</evidence>
<reference evidence="7" key="1">
    <citation type="submission" date="2018-11" db="EMBL/GenBank/DDBJ databases">
        <authorList>
            <person name="Alioto T."/>
            <person name="Alioto T."/>
        </authorList>
    </citation>
    <scope>NUCLEOTIDE SEQUENCE</scope>
</reference>
<evidence type="ECO:0000313" key="8">
    <source>
        <dbReference type="Proteomes" id="UP000596742"/>
    </source>
</evidence>
<comment type="caution">
    <text evidence="7">The sequence shown here is derived from an EMBL/GenBank/DDBJ whole genome shotgun (WGS) entry which is preliminary data.</text>
</comment>
<dbReference type="PANTHER" id="PTHR46641">
    <property type="entry name" value="FMRFAMIDE RECEPTOR-RELATED"/>
    <property type="match status" value="1"/>
</dbReference>
<feature type="transmembrane region" description="Helical" evidence="5">
    <location>
        <begin position="433"/>
        <end position="452"/>
    </location>
</feature>
<feature type="transmembrane region" description="Helical" evidence="5">
    <location>
        <begin position="220"/>
        <end position="239"/>
    </location>
</feature>
<accession>A0A8B6DX75</accession>
<gene>
    <name evidence="7" type="ORF">MGAL_10B016413</name>
</gene>
<dbReference type="EMBL" id="UYJE01004088">
    <property type="protein sequence ID" value="VDI24879.1"/>
    <property type="molecule type" value="Genomic_DNA"/>
</dbReference>
<dbReference type="AlphaFoldDB" id="A0A8B6DX75"/>
<keyword evidence="3 5" id="KW-1133">Transmembrane helix</keyword>
<dbReference type="GO" id="GO:0004930">
    <property type="term" value="F:G protein-coupled receptor activity"/>
    <property type="evidence" value="ECO:0007669"/>
    <property type="project" value="InterPro"/>
</dbReference>
<evidence type="ECO:0000256" key="3">
    <source>
        <dbReference type="ARBA" id="ARBA00022989"/>
    </source>
</evidence>
<feature type="transmembrane region" description="Helical" evidence="5">
    <location>
        <begin position="20"/>
        <end position="39"/>
    </location>
</feature>